<dbReference type="AlphaFoldDB" id="A0A545TK26"/>
<keyword evidence="3" id="KW-1185">Reference proteome</keyword>
<dbReference type="GO" id="GO:0005737">
    <property type="term" value="C:cytoplasm"/>
    <property type="evidence" value="ECO:0007669"/>
    <property type="project" value="TreeGrafter"/>
</dbReference>
<evidence type="ECO:0000259" key="1">
    <source>
        <dbReference type="Pfam" id="PF12706"/>
    </source>
</evidence>
<proteinExistence type="predicted"/>
<dbReference type="OrthoDB" id="9805728at2"/>
<comment type="caution">
    <text evidence="2">The sequence shown here is derived from an EMBL/GenBank/DDBJ whole genome shotgun (WGS) entry which is preliminary data.</text>
</comment>
<dbReference type="InterPro" id="IPR001279">
    <property type="entry name" value="Metallo-B-lactamas"/>
</dbReference>
<dbReference type="PANTHER" id="PTHR15032:SF4">
    <property type="entry name" value="N-ACYL-PHOSPHATIDYLETHANOLAMINE-HYDROLYZING PHOSPHOLIPASE D"/>
    <property type="match status" value="1"/>
</dbReference>
<gene>
    <name evidence="2" type="ORF">FLL45_02645</name>
</gene>
<dbReference type="Gene3D" id="3.60.15.10">
    <property type="entry name" value="Ribonuclease Z/Hydroxyacylglutathione hydrolase-like"/>
    <property type="match status" value="1"/>
</dbReference>
<accession>A0A545TK26</accession>
<evidence type="ECO:0000313" key="3">
    <source>
        <dbReference type="Proteomes" id="UP000317839"/>
    </source>
</evidence>
<feature type="domain" description="Metallo-beta-lactamase" evidence="1">
    <location>
        <begin position="102"/>
        <end position="294"/>
    </location>
</feature>
<evidence type="ECO:0000313" key="2">
    <source>
        <dbReference type="EMBL" id="TQV77565.1"/>
    </source>
</evidence>
<dbReference type="Pfam" id="PF12706">
    <property type="entry name" value="Lactamase_B_2"/>
    <property type="match status" value="1"/>
</dbReference>
<dbReference type="InterPro" id="IPR036866">
    <property type="entry name" value="RibonucZ/Hydroxyglut_hydro"/>
</dbReference>
<dbReference type="SUPFAM" id="SSF56281">
    <property type="entry name" value="Metallo-hydrolase/oxidoreductase"/>
    <property type="match status" value="1"/>
</dbReference>
<reference evidence="2 3" key="1">
    <citation type="submission" date="2019-06" db="EMBL/GenBank/DDBJ databases">
        <title>Draft genome of Aliikangiella marina GYP-15.</title>
        <authorList>
            <person name="Wang G."/>
        </authorList>
    </citation>
    <scope>NUCLEOTIDE SEQUENCE [LARGE SCALE GENOMIC DNA]</scope>
    <source>
        <strain evidence="2 3">GYP-15</strain>
    </source>
</reference>
<dbReference type="PANTHER" id="PTHR15032">
    <property type="entry name" value="N-ACYL-PHOSPHATIDYLETHANOLAMINE-HYDROLYZING PHOSPHOLIPASE D"/>
    <property type="match status" value="1"/>
</dbReference>
<sequence length="350" mass="40219">MTISSLDAVTIEKDRFFLPTSQLNADGKFTNAKPVAELSWSRILGFMNRALFEKKVNTVPSKTIPIEKLSQHQVNQLPEDKTSVIRLGHSTILIKINNQLWLLDPVFSERASPFRFMGPKRFHPTPIEISELPSITGVILSHNHYDHMDEFSIKKLKEKVSKFVVPVGNGAQLNSWGVNQDKIFELDWWQSVNVNGVQIVATPSQHFSGRGLGDRDKALWSSWVIRDENTNLFFSGDTGYFDGFKTIGEKYGPFDLTMMETGAYDEQWPDVHMAPEETIQAHKDLRGRKMLPIHNGTFDLAFHEWTDPFEQMVDLSNREWIDLMTPKMGQVITLEDDDSVDKARDLHWWR</sequence>
<protein>
    <recommendedName>
        <fullName evidence="1">Metallo-beta-lactamase domain-containing protein</fullName>
    </recommendedName>
</protein>
<dbReference type="EMBL" id="VIKR01000001">
    <property type="protein sequence ID" value="TQV77565.1"/>
    <property type="molecule type" value="Genomic_DNA"/>
</dbReference>
<name>A0A545TK26_9GAMM</name>
<dbReference type="Proteomes" id="UP000317839">
    <property type="component" value="Unassembled WGS sequence"/>
</dbReference>
<organism evidence="2 3">
    <name type="scientific">Aliikangiella marina</name>
    <dbReference type="NCBI Taxonomy" id="1712262"/>
    <lineage>
        <taxon>Bacteria</taxon>
        <taxon>Pseudomonadati</taxon>
        <taxon>Pseudomonadota</taxon>
        <taxon>Gammaproteobacteria</taxon>
        <taxon>Oceanospirillales</taxon>
        <taxon>Pleioneaceae</taxon>
        <taxon>Aliikangiella</taxon>
    </lineage>
</organism>